<evidence type="ECO:0000313" key="1">
    <source>
        <dbReference type="EMBL" id="KNZ62115.1"/>
    </source>
</evidence>
<dbReference type="EMBL" id="LAVV01003465">
    <property type="protein sequence ID" value="KNZ62115.1"/>
    <property type="molecule type" value="Genomic_DNA"/>
</dbReference>
<dbReference type="AlphaFoldDB" id="A0A0L6VPM4"/>
<dbReference type="Proteomes" id="UP000037035">
    <property type="component" value="Unassembled WGS sequence"/>
</dbReference>
<sequence length="144" mass="16354">MKYKPCTRNSSRPPYPNFANVRSRASVAILPRIRRRLIEMTQALDPTRLQEALFPDPAMQVSWIGLVEDISELRLGVEVPHVGVPPERSGTTASRPPSFTEDVQNVEFTLEKCHFPQLRDRVLSIATANLFNQWRLSGEAIEIN</sequence>
<proteinExistence type="predicted"/>
<keyword evidence="2" id="KW-1185">Reference proteome</keyword>
<evidence type="ECO:0000313" key="2">
    <source>
        <dbReference type="Proteomes" id="UP000037035"/>
    </source>
</evidence>
<reference evidence="1 2" key="1">
    <citation type="submission" date="2015-08" db="EMBL/GenBank/DDBJ databases">
        <title>Next Generation Sequencing and Analysis of the Genome of Puccinia sorghi L Schw, the Causal Agent of Maize Common Rust.</title>
        <authorList>
            <person name="Rochi L."/>
            <person name="Burguener G."/>
            <person name="Darino M."/>
            <person name="Turjanski A."/>
            <person name="Kreff E."/>
            <person name="Dieguez M.J."/>
            <person name="Sacco F."/>
        </authorList>
    </citation>
    <scope>NUCLEOTIDE SEQUENCE [LARGE SCALE GENOMIC DNA]</scope>
    <source>
        <strain evidence="1 2">RO10H11247</strain>
    </source>
</reference>
<name>A0A0L6VPM4_9BASI</name>
<organism evidence="1 2">
    <name type="scientific">Puccinia sorghi</name>
    <dbReference type="NCBI Taxonomy" id="27349"/>
    <lineage>
        <taxon>Eukaryota</taxon>
        <taxon>Fungi</taxon>
        <taxon>Dikarya</taxon>
        <taxon>Basidiomycota</taxon>
        <taxon>Pucciniomycotina</taxon>
        <taxon>Pucciniomycetes</taxon>
        <taxon>Pucciniales</taxon>
        <taxon>Pucciniaceae</taxon>
        <taxon>Puccinia</taxon>
    </lineage>
</organism>
<dbReference type="VEuPathDB" id="FungiDB:VP01_13119g1"/>
<protein>
    <submittedName>
        <fullName evidence="1">Uncharacterized protein</fullName>
    </submittedName>
</protein>
<comment type="caution">
    <text evidence="1">The sequence shown here is derived from an EMBL/GenBank/DDBJ whole genome shotgun (WGS) entry which is preliminary data.</text>
</comment>
<gene>
    <name evidence="1" type="ORF">VP01_13119g1</name>
</gene>
<accession>A0A0L6VPM4</accession>